<evidence type="ECO:0000256" key="16">
    <source>
        <dbReference type="PIRSR" id="PIRSR600823-3"/>
    </source>
</evidence>
<dbReference type="Gene3D" id="1.10.420.10">
    <property type="entry name" value="Peroxidase, domain 2"/>
    <property type="match status" value="1"/>
</dbReference>
<dbReference type="CDD" id="cd00693">
    <property type="entry name" value="secretory_peroxidase"/>
    <property type="match status" value="1"/>
</dbReference>
<dbReference type="AlphaFoldDB" id="A0AAN7QRG7"/>
<proteinExistence type="inferred from homology"/>
<protein>
    <recommendedName>
        <fullName evidence="3 19">Peroxidase</fullName>
        <ecNumber evidence="3 19">1.11.1.7</ecNumber>
    </recommendedName>
</protein>
<dbReference type="EMBL" id="JAXIOK010000004">
    <property type="protein sequence ID" value="KAK4773283.1"/>
    <property type="molecule type" value="Genomic_DNA"/>
</dbReference>
<evidence type="ECO:0000256" key="1">
    <source>
        <dbReference type="ARBA" id="ARBA00000189"/>
    </source>
</evidence>
<feature type="disulfide bond" evidence="18">
    <location>
        <begin position="36"/>
        <end position="113"/>
    </location>
</feature>
<evidence type="ECO:0000256" key="7">
    <source>
        <dbReference type="ARBA" id="ARBA00022723"/>
    </source>
</evidence>
<evidence type="ECO:0000256" key="17">
    <source>
        <dbReference type="PIRSR" id="PIRSR600823-4"/>
    </source>
</evidence>
<dbReference type="GO" id="GO:0042744">
    <property type="term" value="P:hydrogen peroxide catabolic process"/>
    <property type="evidence" value="ECO:0007669"/>
    <property type="project" value="UniProtKB-KW"/>
</dbReference>
<evidence type="ECO:0000313" key="22">
    <source>
        <dbReference type="Proteomes" id="UP001345219"/>
    </source>
</evidence>
<comment type="caution">
    <text evidence="21">The sequence shown here is derived from an EMBL/GenBank/DDBJ whole genome shotgun (WGS) entry which is preliminary data.</text>
</comment>
<dbReference type="EC" id="1.11.1.7" evidence="3 19"/>
<dbReference type="InterPro" id="IPR033905">
    <property type="entry name" value="Secretory_peroxidase"/>
</dbReference>
<feature type="signal peptide" evidence="19">
    <location>
        <begin position="1"/>
        <end position="21"/>
    </location>
</feature>
<comment type="cofactor">
    <cofactor evidence="16 19">
        <name>heme b</name>
        <dbReference type="ChEBI" id="CHEBI:60344"/>
    </cofactor>
    <text evidence="16 19">Binds 1 heme b (iron(II)-protoporphyrin IX) group per subunit.</text>
</comment>
<dbReference type="PROSITE" id="PS00436">
    <property type="entry name" value="PEROXIDASE_2"/>
    <property type="match status" value="1"/>
</dbReference>
<feature type="site" description="Transition state stabilizer" evidence="17">
    <location>
        <position position="63"/>
    </location>
</feature>
<evidence type="ECO:0000256" key="14">
    <source>
        <dbReference type="PIRSR" id="PIRSR600823-1"/>
    </source>
</evidence>
<keyword evidence="6 19" id="KW-0349">Heme</keyword>
<feature type="disulfide bond" evidence="18">
    <location>
        <begin position="69"/>
        <end position="74"/>
    </location>
</feature>
<feature type="binding site" evidence="16">
    <location>
        <position position="77"/>
    </location>
    <ligand>
        <name>Ca(2+)</name>
        <dbReference type="ChEBI" id="CHEBI:29108"/>
        <label>1</label>
    </ligand>
</feature>
<dbReference type="InterPro" id="IPR000823">
    <property type="entry name" value="Peroxidase_pln"/>
</dbReference>
<dbReference type="Pfam" id="PF00141">
    <property type="entry name" value="peroxidase"/>
    <property type="match status" value="1"/>
</dbReference>
<keyword evidence="9 16" id="KW-0106">Calcium</keyword>
<evidence type="ECO:0000256" key="3">
    <source>
        <dbReference type="ARBA" id="ARBA00012313"/>
    </source>
</evidence>
<keyword evidence="5 19" id="KW-0575">Peroxidase</keyword>
<feature type="binding site" evidence="16">
    <location>
        <position position="251"/>
    </location>
    <ligand>
        <name>Ca(2+)</name>
        <dbReference type="ChEBI" id="CHEBI:29108"/>
        <label>2</label>
    </ligand>
</feature>
<evidence type="ECO:0000256" key="13">
    <source>
        <dbReference type="ARBA" id="ARBA00023324"/>
    </source>
</evidence>
<organism evidence="21 22">
    <name type="scientific">Trapa incisa</name>
    <dbReference type="NCBI Taxonomy" id="236973"/>
    <lineage>
        <taxon>Eukaryota</taxon>
        <taxon>Viridiplantae</taxon>
        <taxon>Streptophyta</taxon>
        <taxon>Embryophyta</taxon>
        <taxon>Tracheophyta</taxon>
        <taxon>Spermatophyta</taxon>
        <taxon>Magnoliopsida</taxon>
        <taxon>eudicotyledons</taxon>
        <taxon>Gunneridae</taxon>
        <taxon>Pentapetalae</taxon>
        <taxon>rosids</taxon>
        <taxon>malvids</taxon>
        <taxon>Myrtales</taxon>
        <taxon>Lythraceae</taxon>
        <taxon>Trapa</taxon>
    </lineage>
</organism>
<feature type="binding site" evidence="16">
    <location>
        <position position="246"/>
    </location>
    <ligand>
        <name>Ca(2+)</name>
        <dbReference type="ChEBI" id="CHEBI:29108"/>
        <label>2</label>
    </ligand>
</feature>
<keyword evidence="11 16" id="KW-0408">Iron</keyword>
<dbReference type="Proteomes" id="UP001345219">
    <property type="component" value="Chromosome 22"/>
</dbReference>
<evidence type="ECO:0000256" key="10">
    <source>
        <dbReference type="ARBA" id="ARBA00023002"/>
    </source>
</evidence>
<evidence type="ECO:0000313" key="21">
    <source>
        <dbReference type="EMBL" id="KAK4773283.1"/>
    </source>
</evidence>
<feature type="binding site" evidence="16">
    <location>
        <position position="87"/>
    </location>
    <ligand>
        <name>Ca(2+)</name>
        <dbReference type="ChEBI" id="CHEBI:29108"/>
        <label>1</label>
    </ligand>
</feature>
<dbReference type="FunFam" id="1.10.520.10:FF:000008">
    <property type="entry name" value="Peroxidase"/>
    <property type="match status" value="1"/>
</dbReference>
<keyword evidence="4 19" id="KW-0964">Secreted</keyword>
<dbReference type="PRINTS" id="PR00458">
    <property type="entry name" value="PEROXIDASE"/>
</dbReference>
<accession>A0AAN7QRG7</accession>
<comment type="similarity">
    <text evidence="19">Belongs to the peroxidase family. Classical plant (class III) peroxidase subfamily.</text>
</comment>
<evidence type="ECO:0000256" key="15">
    <source>
        <dbReference type="PIRSR" id="PIRSR600823-2"/>
    </source>
</evidence>
<keyword evidence="22" id="KW-1185">Reference proteome</keyword>
<dbReference type="PRINTS" id="PR00461">
    <property type="entry name" value="PLPEROXIDASE"/>
</dbReference>
<dbReference type="GO" id="GO:0006979">
    <property type="term" value="P:response to oxidative stress"/>
    <property type="evidence" value="ECO:0007669"/>
    <property type="project" value="UniProtKB-UniRule"/>
</dbReference>
<dbReference type="PROSITE" id="PS50873">
    <property type="entry name" value="PEROXIDASE_4"/>
    <property type="match status" value="1"/>
</dbReference>
<name>A0AAN7QRG7_9MYRT</name>
<evidence type="ECO:0000256" key="9">
    <source>
        <dbReference type="ARBA" id="ARBA00022837"/>
    </source>
</evidence>
<feature type="binding site" evidence="15">
    <location>
        <position position="160"/>
    </location>
    <ligand>
        <name>substrate</name>
    </ligand>
</feature>
<feature type="binding site" evidence="16">
    <location>
        <position position="75"/>
    </location>
    <ligand>
        <name>Ca(2+)</name>
        <dbReference type="ChEBI" id="CHEBI:29108"/>
        <label>1</label>
    </ligand>
</feature>
<comment type="subcellular location">
    <subcellularLocation>
        <location evidence="19">Secreted</location>
    </subcellularLocation>
</comment>
<feature type="disulfide bond" evidence="18">
    <location>
        <begin position="119"/>
        <end position="337"/>
    </location>
</feature>
<dbReference type="GO" id="GO:0140825">
    <property type="term" value="F:lactoperoxidase activity"/>
    <property type="evidence" value="ECO:0007669"/>
    <property type="project" value="UniProtKB-EC"/>
</dbReference>
<evidence type="ECO:0000259" key="20">
    <source>
        <dbReference type="PROSITE" id="PS50873"/>
    </source>
</evidence>
<dbReference type="InterPro" id="IPR019794">
    <property type="entry name" value="Peroxidases_AS"/>
</dbReference>
<feature type="binding site" description="axial binding residue" evidence="16">
    <location>
        <position position="191"/>
    </location>
    <ligand>
        <name>heme b</name>
        <dbReference type="ChEBI" id="CHEBI:60344"/>
    </ligand>
    <ligandPart>
        <name>Fe</name>
        <dbReference type="ChEBI" id="CHEBI:18248"/>
    </ligandPart>
</feature>
<evidence type="ECO:0000256" key="2">
    <source>
        <dbReference type="ARBA" id="ARBA00002322"/>
    </source>
</evidence>
<dbReference type="InterPro" id="IPR010255">
    <property type="entry name" value="Haem_peroxidase_sf"/>
</dbReference>
<feature type="binding site" evidence="16">
    <location>
        <position position="71"/>
    </location>
    <ligand>
        <name>Ca(2+)</name>
        <dbReference type="ChEBI" id="CHEBI:29108"/>
        <label>1</label>
    </ligand>
</feature>
<dbReference type="GO" id="GO:0046872">
    <property type="term" value="F:metal ion binding"/>
    <property type="evidence" value="ECO:0007669"/>
    <property type="project" value="UniProtKB-UniRule"/>
</dbReference>
<sequence length="341" mass="36011">MGASQLALVMGLFAAIVVVGAQVPGGLHVGFYSRSCPAAESIVRDAVKAAVAADLRNAAVLLRVHFHDCFVEGCDASILIDSGDTSERLAKGHEGVGGFDIIEGAKAQLEQACPGVVSCADILALAARDAVLLSDGPFYEVPTGRRDGLFSSVSLAGDMPEVNDSIEQLKSKFKLKGLSYRDLVLLSGGAHTIGTTACFFMGERLYNFRSTGGSDPAINPSFLPNLTATCPNGGDVNKRLPLDPMTEFTFDAQIFRNIKDGFAVISSDARLYDDAGTRSVVDFYVGGDDIGTGSGRTSSSLFGRDFAKAMVKMGQIGVKMGQIGVKTGWEGEIRRVCKSFN</sequence>
<feature type="domain" description="Plant heme peroxidase family profile" evidence="20">
    <location>
        <begin position="26"/>
        <end position="341"/>
    </location>
</feature>
<dbReference type="SUPFAM" id="SSF48113">
    <property type="entry name" value="Heme-dependent peroxidases"/>
    <property type="match status" value="1"/>
</dbReference>
<feature type="disulfide bond" evidence="18">
    <location>
        <begin position="198"/>
        <end position="230"/>
    </location>
</feature>
<feature type="binding site" evidence="16">
    <location>
        <position position="243"/>
    </location>
    <ligand>
        <name>Ca(2+)</name>
        <dbReference type="ChEBI" id="CHEBI:29108"/>
        <label>2</label>
    </ligand>
</feature>
<evidence type="ECO:0000256" key="6">
    <source>
        <dbReference type="ARBA" id="ARBA00022617"/>
    </source>
</evidence>
<reference evidence="21 22" key="1">
    <citation type="journal article" date="2023" name="Hortic Res">
        <title>Pangenome of water caltrop reveals structural variations and asymmetric subgenome divergence after allopolyploidization.</title>
        <authorList>
            <person name="Zhang X."/>
            <person name="Chen Y."/>
            <person name="Wang L."/>
            <person name="Yuan Y."/>
            <person name="Fang M."/>
            <person name="Shi L."/>
            <person name="Lu R."/>
            <person name="Comes H.P."/>
            <person name="Ma Y."/>
            <person name="Chen Y."/>
            <person name="Huang G."/>
            <person name="Zhou Y."/>
            <person name="Zheng Z."/>
            <person name="Qiu Y."/>
        </authorList>
    </citation>
    <scope>NUCLEOTIDE SEQUENCE [LARGE SCALE GENOMIC DNA]</scope>
    <source>
        <tissue evidence="21">Roots</tissue>
    </source>
</reference>
<dbReference type="Gene3D" id="1.10.520.10">
    <property type="match status" value="1"/>
</dbReference>
<evidence type="ECO:0000256" key="5">
    <source>
        <dbReference type="ARBA" id="ARBA00022559"/>
    </source>
</evidence>
<keyword evidence="7 16" id="KW-0479">Metal-binding</keyword>
<keyword evidence="8 19" id="KW-0732">Signal</keyword>
<comment type="catalytic activity">
    <reaction evidence="1 19">
        <text>2 a phenolic donor + H2O2 = 2 a phenolic radical donor + 2 H2O</text>
        <dbReference type="Rhea" id="RHEA:56136"/>
        <dbReference type="ChEBI" id="CHEBI:15377"/>
        <dbReference type="ChEBI" id="CHEBI:16240"/>
        <dbReference type="ChEBI" id="CHEBI:139520"/>
        <dbReference type="ChEBI" id="CHEBI:139521"/>
        <dbReference type="EC" id="1.11.1.7"/>
    </reaction>
</comment>
<comment type="cofactor">
    <cofactor evidence="16 19">
        <name>Ca(2+)</name>
        <dbReference type="ChEBI" id="CHEBI:29108"/>
    </cofactor>
    <text evidence="16 19">Binds 2 calcium ions per subunit.</text>
</comment>
<dbReference type="PANTHER" id="PTHR31235">
    <property type="entry name" value="PEROXIDASE 25-RELATED"/>
    <property type="match status" value="1"/>
</dbReference>
<evidence type="ECO:0000256" key="12">
    <source>
        <dbReference type="ARBA" id="ARBA00023157"/>
    </source>
</evidence>
<dbReference type="GO" id="GO:0005576">
    <property type="term" value="C:extracellular region"/>
    <property type="evidence" value="ECO:0007669"/>
    <property type="project" value="UniProtKB-SubCell"/>
</dbReference>
<evidence type="ECO:0000256" key="19">
    <source>
        <dbReference type="RuleBase" id="RU362060"/>
    </source>
</evidence>
<feature type="active site" description="Proton acceptor" evidence="14">
    <location>
        <position position="67"/>
    </location>
</feature>
<feature type="binding site" evidence="16">
    <location>
        <position position="192"/>
    </location>
    <ligand>
        <name>Ca(2+)</name>
        <dbReference type="ChEBI" id="CHEBI:29108"/>
        <label>2</label>
    </ligand>
</feature>
<gene>
    <name evidence="21" type="ORF">SAY87_028302</name>
</gene>
<feature type="binding site" evidence="16">
    <location>
        <position position="68"/>
    </location>
    <ligand>
        <name>Ca(2+)</name>
        <dbReference type="ChEBI" id="CHEBI:29108"/>
        <label>1</label>
    </ligand>
</feature>
<comment type="function">
    <text evidence="2">Removal of H(2)O(2), oxidation of toxic reductants, biosynthesis and degradation of lignin, suberization, auxin catabolism, response to environmental stresses such as wounding, pathogen attack and oxidative stress. These functions might be dependent on each isozyme/isoform in each plant tissue.</text>
</comment>
<evidence type="ECO:0000256" key="4">
    <source>
        <dbReference type="ARBA" id="ARBA00022525"/>
    </source>
</evidence>
<evidence type="ECO:0000256" key="18">
    <source>
        <dbReference type="PIRSR" id="PIRSR600823-5"/>
    </source>
</evidence>
<evidence type="ECO:0000256" key="8">
    <source>
        <dbReference type="ARBA" id="ARBA00022729"/>
    </source>
</evidence>
<dbReference type="GO" id="GO:0020037">
    <property type="term" value="F:heme binding"/>
    <property type="evidence" value="ECO:0007669"/>
    <property type="project" value="UniProtKB-UniRule"/>
</dbReference>
<keyword evidence="12 18" id="KW-1015">Disulfide bond</keyword>
<dbReference type="InterPro" id="IPR002016">
    <property type="entry name" value="Haem_peroxidase"/>
</dbReference>
<dbReference type="FunFam" id="1.10.420.10:FF:000010">
    <property type="entry name" value="Peroxidase"/>
    <property type="match status" value="1"/>
</dbReference>
<keyword evidence="13 19" id="KW-0376">Hydrogen peroxide</keyword>
<keyword evidence="10 19" id="KW-0560">Oxidoreductase</keyword>
<feature type="binding site" evidence="16">
    <location>
        <position position="73"/>
    </location>
    <ligand>
        <name>Ca(2+)</name>
        <dbReference type="ChEBI" id="CHEBI:29108"/>
        <label>1</label>
    </ligand>
</feature>
<feature type="chain" id="PRO_5042669589" description="Peroxidase" evidence="19">
    <location>
        <begin position="22"/>
        <end position="341"/>
    </location>
</feature>
<evidence type="ECO:0000256" key="11">
    <source>
        <dbReference type="ARBA" id="ARBA00023004"/>
    </source>
</evidence>